<dbReference type="FunFam" id="3.40.50.300:FF:000009">
    <property type="entry name" value="CTP synthase"/>
    <property type="match status" value="1"/>
</dbReference>
<feature type="active site" evidence="11">
    <location>
        <position position="532"/>
    </location>
</feature>
<dbReference type="Pfam" id="PF00117">
    <property type="entry name" value="GATase"/>
    <property type="match status" value="1"/>
</dbReference>
<dbReference type="FunFam" id="3.40.50.880:FF:000002">
    <property type="entry name" value="CTP synthase"/>
    <property type="match status" value="1"/>
</dbReference>
<evidence type="ECO:0000256" key="6">
    <source>
        <dbReference type="ARBA" id="ARBA00022840"/>
    </source>
</evidence>
<dbReference type="CDD" id="cd01746">
    <property type="entry name" value="GATase1_CTP_Synthase"/>
    <property type="match status" value="1"/>
</dbReference>
<dbReference type="EC" id="6.3.4.2" evidence="11"/>
<feature type="active site" evidence="11">
    <location>
        <position position="534"/>
    </location>
</feature>
<feature type="binding site" evidence="11">
    <location>
        <position position="487"/>
    </location>
    <ligand>
        <name>L-glutamine</name>
        <dbReference type="ChEBI" id="CHEBI:58359"/>
    </ligand>
</feature>
<dbReference type="InterPro" id="IPR004468">
    <property type="entry name" value="CTP_synthase"/>
</dbReference>
<dbReference type="InterPro" id="IPR017456">
    <property type="entry name" value="CTP_synthase_N"/>
</dbReference>
<dbReference type="Gene3D" id="3.40.50.300">
    <property type="entry name" value="P-loop containing nucleotide triphosphate hydrolases"/>
    <property type="match status" value="1"/>
</dbReference>
<feature type="binding site" evidence="11">
    <location>
        <position position="147"/>
    </location>
    <ligand>
        <name>Mg(2+)</name>
        <dbReference type="ChEBI" id="CHEBI:18420"/>
    </ligand>
</feature>
<comment type="catalytic activity">
    <reaction evidence="11">
        <text>L-glutamine + H2O = L-glutamate + NH4(+)</text>
        <dbReference type="Rhea" id="RHEA:15889"/>
        <dbReference type="ChEBI" id="CHEBI:15377"/>
        <dbReference type="ChEBI" id="CHEBI:28938"/>
        <dbReference type="ChEBI" id="CHEBI:29985"/>
        <dbReference type="ChEBI" id="CHEBI:58359"/>
    </reaction>
</comment>
<evidence type="ECO:0000259" key="12">
    <source>
        <dbReference type="Pfam" id="PF00117"/>
    </source>
</evidence>
<feature type="binding site" evidence="11">
    <location>
        <position position="77"/>
    </location>
    <ligand>
        <name>ATP</name>
        <dbReference type="ChEBI" id="CHEBI:30616"/>
    </ligand>
</feature>
<keyword evidence="3 11" id="KW-0436">Ligase</keyword>
<feature type="binding site" evidence="11">
    <location>
        <position position="230"/>
    </location>
    <ligand>
        <name>UTP</name>
        <dbReference type="ChEBI" id="CHEBI:46398"/>
    </ligand>
</feature>
<feature type="binding site" evidence="11">
    <location>
        <position position="230"/>
    </location>
    <ligand>
        <name>CTP</name>
        <dbReference type="ChEBI" id="CHEBI:37563"/>
        <note>allosteric inhibitor</note>
    </ligand>
</feature>
<comment type="similarity">
    <text evidence="2 11">Belongs to the CTP synthase family.</text>
</comment>
<dbReference type="Gene3D" id="3.40.50.880">
    <property type="match status" value="1"/>
</dbReference>
<feature type="domain" description="CTP synthase N-terminal" evidence="13">
    <location>
        <begin position="9"/>
        <end position="273"/>
    </location>
</feature>
<evidence type="ECO:0000313" key="14">
    <source>
        <dbReference type="EMBL" id="OHA55853.1"/>
    </source>
</evidence>
<feature type="binding site" evidence="11">
    <location>
        <begin position="390"/>
        <end position="393"/>
    </location>
    <ligand>
        <name>L-glutamine</name>
        <dbReference type="ChEBI" id="CHEBI:58359"/>
    </ligand>
</feature>
<evidence type="ECO:0000313" key="15">
    <source>
        <dbReference type="Proteomes" id="UP000177575"/>
    </source>
</evidence>
<name>A0A1G2Q5K7_9BACT</name>
<dbReference type="CDD" id="cd03113">
    <property type="entry name" value="CTPS_N"/>
    <property type="match status" value="1"/>
</dbReference>
<comment type="catalytic activity">
    <reaction evidence="11">
        <text>UTP + NH4(+) + ATP = CTP + ADP + phosphate + 2 H(+)</text>
        <dbReference type="Rhea" id="RHEA:16597"/>
        <dbReference type="ChEBI" id="CHEBI:15378"/>
        <dbReference type="ChEBI" id="CHEBI:28938"/>
        <dbReference type="ChEBI" id="CHEBI:30616"/>
        <dbReference type="ChEBI" id="CHEBI:37563"/>
        <dbReference type="ChEBI" id="CHEBI:43474"/>
        <dbReference type="ChEBI" id="CHEBI:46398"/>
        <dbReference type="ChEBI" id="CHEBI:456216"/>
    </reaction>
</comment>
<feature type="binding site" evidence="11">
    <location>
        <position position="248"/>
    </location>
    <ligand>
        <name>ATP</name>
        <dbReference type="ChEBI" id="CHEBI:30616"/>
    </ligand>
</feature>
<dbReference type="EMBL" id="MHTC01000004">
    <property type="protein sequence ID" value="OHA55853.1"/>
    <property type="molecule type" value="Genomic_DNA"/>
</dbReference>
<accession>A0A1G2Q5K7</accession>
<dbReference type="InterPro" id="IPR017926">
    <property type="entry name" value="GATASE"/>
</dbReference>
<feature type="binding site" evidence="11">
    <location>
        <position position="60"/>
    </location>
    <ligand>
        <name>L-glutamine</name>
        <dbReference type="ChEBI" id="CHEBI:58359"/>
    </ligand>
</feature>
<dbReference type="InterPro" id="IPR029062">
    <property type="entry name" value="Class_I_gatase-like"/>
</dbReference>
<feature type="binding site" evidence="11">
    <location>
        <begin position="194"/>
        <end position="199"/>
    </location>
    <ligand>
        <name>UTP</name>
        <dbReference type="ChEBI" id="CHEBI:46398"/>
    </ligand>
</feature>
<dbReference type="GO" id="GO:0005829">
    <property type="term" value="C:cytosol"/>
    <property type="evidence" value="ECO:0007669"/>
    <property type="project" value="TreeGrafter"/>
</dbReference>
<dbReference type="Proteomes" id="UP000177575">
    <property type="component" value="Unassembled WGS sequence"/>
</dbReference>
<dbReference type="HAMAP" id="MF_01227">
    <property type="entry name" value="PyrG"/>
    <property type="match status" value="1"/>
</dbReference>
<dbReference type="GO" id="GO:0046872">
    <property type="term" value="F:metal ion binding"/>
    <property type="evidence" value="ECO:0007669"/>
    <property type="project" value="UniProtKB-KW"/>
</dbReference>
<evidence type="ECO:0000259" key="13">
    <source>
        <dbReference type="Pfam" id="PF06418"/>
    </source>
</evidence>
<feature type="domain" description="Glutamine amidotransferase" evidence="12">
    <location>
        <begin position="310"/>
        <end position="551"/>
    </location>
</feature>
<organism evidence="14 15">
    <name type="scientific">Candidatus Veblenbacteria bacterium RIFOXYB1_FULL_43_13</name>
    <dbReference type="NCBI Taxonomy" id="1802426"/>
    <lineage>
        <taxon>Bacteria</taxon>
        <taxon>Candidatus Vebleniibacteriota</taxon>
    </lineage>
</organism>
<dbReference type="SUPFAM" id="SSF52540">
    <property type="entry name" value="P-loop containing nucleoside triphosphate hydrolases"/>
    <property type="match status" value="1"/>
</dbReference>
<evidence type="ECO:0000256" key="1">
    <source>
        <dbReference type="ARBA" id="ARBA00005171"/>
    </source>
</evidence>
<feature type="binding site" evidence="11">
    <location>
        <position position="19"/>
    </location>
    <ligand>
        <name>CTP</name>
        <dbReference type="ChEBI" id="CHEBI:37563"/>
        <note>allosteric inhibitor</note>
    </ligand>
</feature>
<dbReference type="NCBIfam" id="TIGR00337">
    <property type="entry name" value="PyrG"/>
    <property type="match status" value="1"/>
</dbReference>
<sequence length="556" mass="62327">MPPSLPKTKYIFVTGGVCSGLGKGTAMASIGAILKAAGYTVSVMKMDPYLNIDPGTMSPYQHGEVFVTDDGYEADLDLGHYERFIDEPLSRKSNITTGQVYQQVLAEERQGNYLGRTIQVIPHITTVIKQRIREAVARTKPDFLLIEIGGTVGDIEGEPYLEAVRQWHREAGSDNVIFALVTLLPYLETSGELKTKPTQMAVRELHRVGIQPDIIFCRADTKIPKELLEKIALFADVPIKAAIPCPTLQSIYEVPLDLEAHGISKLIFEHFGLKAKKPQLSPWKDLVKALKNGHKKITVALVGKYTAHGDAYISVHEALKSAAAWWWVKLSIIDIDSEKLEKKDKKEWQRLESVQGVVVPGGFGERGIEGKIMASEYCRKNKVPYFGLCLGMQIMSIAFGRNLLKTKEVNSTEFDVKVKHPVIHIMPEQRKNLADKHMGASMRLGAYDCDLAINSLAYKAYTKKDSSAVPVTNKRGQVTISERHRHRYEFNNDYRKKFASAGFIISGVNPQKNLVEIAEIKDHPFMLGTQFHPEFQSRPLRPHPLFREFIKACTKG</sequence>
<evidence type="ECO:0000256" key="7">
    <source>
        <dbReference type="ARBA" id="ARBA00022842"/>
    </source>
</evidence>
<feature type="binding site" evidence="11">
    <location>
        <begin position="194"/>
        <end position="199"/>
    </location>
    <ligand>
        <name>CTP</name>
        <dbReference type="ChEBI" id="CHEBI:37563"/>
        <note>allosteric inhibitor</note>
    </ligand>
</feature>
<feature type="binding site" evidence="11">
    <location>
        <position position="362"/>
    </location>
    <ligand>
        <name>L-glutamine</name>
        <dbReference type="ChEBI" id="CHEBI:58359"/>
    </ligand>
</feature>
<comment type="caution">
    <text evidence="14">The sequence shown here is derived from an EMBL/GenBank/DDBJ whole genome shotgun (WGS) entry which is preliminary data.</text>
</comment>
<keyword evidence="5 11" id="KW-0547">Nucleotide-binding</keyword>
<evidence type="ECO:0000256" key="4">
    <source>
        <dbReference type="ARBA" id="ARBA00022723"/>
    </source>
</evidence>
<comment type="catalytic activity">
    <reaction evidence="10 11">
        <text>UTP + L-glutamine + ATP + H2O = CTP + L-glutamate + ADP + phosphate + 2 H(+)</text>
        <dbReference type="Rhea" id="RHEA:26426"/>
        <dbReference type="ChEBI" id="CHEBI:15377"/>
        <dbReference type="ChEBI" id="CHEBI:15378"/>
        <dbReference type="ChEBI" id="CHEBI:29985"/>
        <dbReference type="ChEBI" id="CHEBI:30616"/>
        <dbReference type="ChEBI" id="CHEBI:37563"/>
        <dbReference type="ChEBI" id="CHEBI:43474"/>
        <dbReference type="ChEBI" id="CHEBI:46398"/>
        <dbReference type="ChEBI" id="CHEBI:58359"/>
        <dbReference type="ChEBI" id="CHEBI:456216"/>
        <dbReference type="EC" id="6.3.4.2"/>
    </reaction>
</comment>
<feature type="binding site" evidence="11">
    <location>
        <begin position="154"/>
        <end position="156"/>
    </location>
    <ligand>
        <name>CTP</name>
        <dbReference type="ChEBI" id="CHEBI:37563"/>
        <note>allosteric inhibitor</note>
    </ligand>
</feature>
<comment type="function">
    <text evidence="11">Catalyzes the ATP-dependent amination of UTP to CTP with either L-glutamine or ammonia as the source of nitrogen. Regulates intracellular CTP levels through interactions with the four ribonucleotide triphosphates.</text>
</comment>
<keyword evidence="9 11" id="KW-0665">Pyrimidine biosynthesis</keyword>
<dbReference type="GO" id="GO:0019856">
    <property type="term" value="P:pyrimidine nucleobase biosynthetic process"/>
    <property type="evidence" value="ECO:0007669"/>
    <property type="project" value="TreeGrafter"/>
</dbReference>
<dbReference type="GO" id="GO:0044210">
    <property type="term" value="P:'de novo' CTP biosynthetic process"/>
    <property type="evidence" value="ECO:0007669"/>
    <property type="project" value="UniProtKB-UniRule"/>
</dbReference>
<dbReference type="InterPro" id="IPR033828">
    <property type="entry name" value="GATase1_CTP_Synthase"/>
</dbReference>
<dbReference type="SUPFAM" id="SSF52317">
    <property type="entry name" value="Class I glutamine amidotransferase-like"/>
    <property type="match status" value="1"/>
</dbReference>
<feature type="binding site" evidence="11">
    <location>
        <position position="77"/>
    </location>
    <ligand>
        <name>Mg(2+)</name>
        <dbReference type="ChEBI" id="CHEBI:18420"/>
    </ligand>
</feature>
<evidence type="ECO:0000256" key="3">
    <source>
        <dbReference type="ARBA" id="ARBA00022598"/>
    </source>
</evidence>
<proteinExistence type="inferred from homology"/>
<reference evidence="14 15" key="1">
    <citation type="journal article" date="2016" name="Nat. Commun.">
        <title>Thousands of microbial genomes shed light on interconnected biogeochemical processes in an aquifer system.</title>
        <authorList>
            <person name="Anantharaman K."/>
            <person name="Brown C.T."/>
            <person name="Hug L.A."/>
            <person name="Sharon I."/>
            <person name="Castelle C.J."/>
            <person name="Probst A.J."/>
            <person name="Thomas B.C."/>
            <person name="Singh A."/>
            <person name="Wilkins M.J."/>
            <person name="Karaoz U."/>
            <person name="Brodie E.L."/>
            <person name="Williams K.H."/>
            <person name="Hubbard S.S."/>
            <person name="Banfield J.F."/>
        </authorList>
    </citation>
    <scope>NUCLEOTIDE SEQUENCE [LARGE SCALE GENOMIC DNA]</scope>
</reference>
<keyword evidence="6 11" id="KW-0067">ATP-binding</keyword>
<evidence type="ECO:0000256" key="9">
    <source>
        <dbReference type="ARBA" id="ARBA00022975"/>
    </source>
</evidence>
<dbReference type="PROSITE" id="PS51273">
    <property type="entry name" value="GATASE_TYPE_1"/>
    <property type="match status" value="1"/>
</dbReference>
<evidence type="ECO:0000256" key="2">
    <source>
        <dbReference type="ARBA" id="ARBA00007533"/>
    </source>
</evidence>
<dbReference type="PANTHER" id="PTHR11550:SF0">
    <property type="entry name" value="CTP SYNTHASE-RELATED"/>
    <property type="match status" value="1"/>
</dbReference>
<dbReference type="GO" id="GO:0003883">
    <property type="term" value="F:CTP synthase activity"/>
    <property type="evidence" value="ECO:0007669"/>
    <property type="project" value="UniProtKB-UniRule"/>
</dbReference>
<keyword evidence="7 11" id="KW-0460">Magnesium</keyword>
<dbReference type="InterPro" id="IPR027417">
    <property type="entry name" value="P-loop_NTPase"/>
</dbReference>
<feature type="active site" description="Nucleophile; for glutamine hydrolysis" evidence="11">
    <location>
        <position position="389"/>
    </location>
</feature>
<comment type="pathway">
    <text evidence="1 11">Pyrimidine metabolism; CTP biosynthesis via de novo pathway; CTP from UDP: step 2/2.</text>
</comment>
<dbReference type="Pfam" id="PF06418">
    <property type="entry name" value="CTP_synth_N"/>
    <property type="match status" value="1"/>
</dbReference>
<evidence type="ECO:0000256" key="8">
    <source>
        <dbReference type="ARBA" id="ARBA00022962"/>
    </source>
</evidence>
<comment type="miscellaneous">
    <text evidence="11">CTPSs have evolved a hybrid strategy for distinguishing between UTP and CTP. The overlapping regions of the product feedback inhibitory and substrate sites recognize a common feature in both compounds, the triphosphate moiety. To differentiate isosteric substrate and product pyrimidine rings, an additional pocket far from the expected kinase/ligase catalytic site, specifically recognizes the cytosine and ribose portions of the product inhibitor.</text>
</comment>
<dbReference type="GO" id="GO:0005524">
    <property type="term" value="F:ATP binding"/>
    <property type="evidence" value="ECO:0007669"/>
    <property type="project" value="UniProtKB-KW"/>
</dbReference>
<dbReference type="GO" id="GO:0004359">
    <property type="term" value="F:glutaminase activity"/>
    <property type="evidence" value="ECO:0007669"/>
    <property type="project" value="RHEA"/>
</dbReference>
<feature type="binding site" evidence="11">
    <location>
        <begin position="20"/>
        <end position="25"/>
    </location>
    <ligand>
        <name>ATP</name>
        <dbReference type="ChEBI" id="CHEBI:30616"/>
    </ligand>
</feature>
<comment type="subunit">
    <text evidence="11">Homotetramer.</text>
</comment>
<dbReference type="NCBIfam" id="NF003792">
    <property type="entry name" value="PRK05380.1"/>
    <property type="match status" value="1"/>
</dbReference>
<dbReference type="GO" id="GO:0042802">
    <property type="term" value="F:identical protein binding"/>
    <property type="evidence" value="ECO:0007669"/>
    <property type="project" value="TreeGrafter"/>
</dbReference>
<feature type="binding site" evidence="11">
    <location>
        <position position="19"/>
    </location>
    <ligand>
        <name>UTP</name>
        <dbReference type="ChEBI" id="CHEBI:46398"/>
    </ligand>
</feature>
<feature type="binding site" evidence="11">
    <location>
        <position position="413"/>
    </location>
    <ligand>
        <name>L-glutamine</name>
        <dbReference type="ChEBI" id="CHEBI:58359"/>
    </ligand>
</feature>
<protein>
    <recommendedName>
        <fullName evidence="11">CTP synthase</fullName>
        <ecNumber evidence="11">6.3.4.2</ecNumber>
    </recommendedName>
    <alternativeName>
        <fullName evidence="11">Cytidine 5'-triphosphate synthase</fullName>
    </alternativeName>
    <alternativeName>
        <fullName evidence="11">Cytidine triphosphate synthetase</fullName>
        <shortName evidence="11">CTP synthetase</shortName>
        <shortName evidence="11">CTPS</shortName>
    </alternativeName>
    <alternativeName>
        <fullName evidence="11">UTP--ammonia ligase</fullName>
    </alternativeName>
</protein>
<dbReference type="GO" id="GO:0097268">
    <property type="term" value="C:cytoophidium"/>
    <property type="evidence" value="ECO:0007669"/>
    <property type="project" value="UniProtKB-ARBA"/>
</dbReference>
<gene>
    <name evidence="11" type="primary">pyrG</name>
    <name evidence="14" type="ORF">A2388_00885</name>
</gene>
<keyword evidence="8 11" id="KW-0315">Glutamine amidotransferase</keyword>
<dbReference type="PANTHER" id="PTHR11550">
    <property type="entry name" value="CTP SYNTHASE"/>
    <property type="match status" value="1"/>
</dbReference>
<evidence type="ECO:0000256" key="10">
    <source>
        <dbReference type="ARBA" id="ARBA00047781"/>
    </source>
</evidence>
<evidence type="ECO:0000256" key="11">
    <source>
        <dbReference type="HAMAP-Rule" id="MF_01227"/>
    </source>
</evidence>
<evidence type="ECO:0000256" key="5">
    <source>
        <dbReference type="ARBA" id="ARBA00022741"/>
    </source>
</evidence>
<dbReference type="UniPathway" id="UPA00159">
    <property type="reaction ID" value="UER00277"/>
</dbReference>
<dbReference type="AlphaFoldDB" id="A0A1G2Q5K7"/>
<comment type="caution">
    <text evidence="11">Lacks conserved residue(s) required for the propagation of feature annotation.</text>
</comment>
<keyword evidence="4 11" id="KW-0479">Metal-binding</keyword>
<comment type="activity regulation">
    <text evidence="11">Allosterically activated by GTP, when glutamine is the substrate; GTP has no effect on the reaction when ammonia is the substrate. The allosteric effector GTP functions by stabilizing the protein conformation that binds the tetrahedral intermediate(s) formed during glutamine hydrolysis. Inhibited by the product CTP, via allosteric rather than competitive inhibition.</text>
</comment>
<feature type="region of interest" description="Amidoligase domain" evidence="11">
    <location>
        <begin position="1"/>
        <end position="273"/>
    </location>
</feature>